<dbReference type="PANTHER" id="PTHR23301:SF0">
    <property type="entry name" value="CHITIN-BINDING TYPE-2 DOMAIN-CONTAINING PROTEIN-RELATED"/>
    <property type="match status" value="1"/>
</dbReference>
<accession>E9H1M3</accession>
<keyword evidence="2 7" id="KW-0732">Signal</keyword>
<feature type="region of interest" description="Disordered" evidence="6">
    <location>
        <begin position="254"/>
        <end position="280"/>
    </location>
</feature>
<dbReference type="Pfam" id="PF01607">
    <property type="entry name" value="CBM_14"/>
    <property type="match status" value="2"/>
</dbReference>
<evidence type="ECO:0000256" key="7">
    <source>
        <dbReference type="SAM" id="SignalP"/>
    </source>
</evidence>
<evidence type="ECO:0000256" key="5">
    <source>
        <dbReference type="ARBA" id="ARBA00023180"/>
    </source>
</evidence>
<reference evidence="9 10" key="1">
    <citation type="journal article" date="2011" name="Science">
        <title>The ecoresponsive genome of Daphnia pulex.</title>
        <authorList>
            <person name="Colbourne J.K."/>
            <person name="Pfrender M.E."/>
            <person name="Gilbert D."/>
            <person name="Thomas W.K."/>
            <person name="Tucker A."/>
            <person name="Oakley T.H."/>
            <person name="Tokishita S."/>
            <person name="Aerts A."/>
            <person name="Arnold G.J."/>
            <person name="Basu M.K."/>
            <person name="Bauer D.J."/>
            <person name="Caceres C.E."/>
            <person name="Carmel L."/>
            <person name="Casola C."/>
            <person name="Choi J.H."/>
            <person name="Detter J.C."/>
            <person name="Dong Q."/>
            <person name="Dusheyko S."/>
            <person name="Eads B.D."/>
            <person name="Frohlich T."/>
            <person name="Geiler-Samerotte K.A."/>
            <person name="Gerlach D."/>
            <person name="Hatcher P."/>
            <person name="Jogdeo S."/>
            <person name="Krijgsveld J."/>
            <person name="Kriventseva E.V."/>
            <person name="Kultz D."/>
            <person name="Laforsch C."/>
            <person name="Lindquist E."/>
            <person name="Lopez J."/>
            <person name="Manak J.R."/>
            <person name="Muller J."/>
            <person name="Pangilinan J."/>
            <person name="Patwardhan R.P."/>
            <person name="Pitluck S."/>
            <person name="Pritham E.J."/>
            <person name="Rechtsteiner A."/>
            <person name="Rho M."/>
            <person name="Rogozin I.B."/>
            <person name="Sakarya O."/>
            <person name="Salamov A."/>
            <person name="Schaack S."/>
            <person name="Shapiro H."/>
            <person name="Shiga Y."/>
            <person name="Skalitzky C."/>
            <person name="Smith Z."/>
            <person name="Souvorov A."/>
            <person name="Sung W."/>
            <person name="Tang Z."/>
            <person name="Tsuchiya D."/>
            <person name="Tu H."/>
            <person name="Vos H."/>
            <person name="Wang M."/>
            <person name="Wolf Y.I."/>
            <person name="Yamagata H."/>
            <person name="Yamada T."/>
            <person name="Ye Y."/>
            <person name="Shaw J.R."/>
            <person name="Andrews J."/>
            <person name="Crease T.J."/>
            <person name="Tang H."/>
            <person name="Lucas S.M."/>
            <person name="Robertson H.M."/>
            <person name="Bork P."/>
            <person name="Koonin E.V."/>
            <person name="Zdobnov E.M."/>
            <person name="Grigoriev I.V."/>
            <person name="Lynch M."/>
            <person name="Boore J.L."/>
        </authorList>
    </citation>
    <scope>NUCLEOTIDE SEQUENCE [LARGE SCALE GENOMIC DNA]</scope>
</reference>
<evidence type="ECO:0000256" key="6">
    <source>
        <dbReference type="SAM" id="MobiDB-lite"/>
    </source>
</evidence>
<feature type="compositionally biased region" description="Polar residues" evidence="6">
    <location>
        <begin position="254"/>
        <end position="263"/>
    </location>
</feature>
<dbReference type="HOGENOM" id="CLU_994859_0_0_1"/>
<keyword evidence="5" id="KW-0325">Glycoprotein</keyword>
<feature type="signal peptide" evidence="7">
    <location>
        <begin position="1"/>
        <end position="20"/>
    </location>
</feature>
<dbReference type="PANTHER" id="PTHR23301">
    <property type="entry name" value="CHITIN BINDING PERITROPHIN-A"/>
    <property type="match status" value="1"/>
</dbReference>
<dbReference type="InterPro" id="IPR002557">
    <property type="entry name" value="Chitin-bd_dom"/>
</dbReference>
<dbReference type="GO" id="GO:0008061">
    <property type="term" value="F:chitin binding"/>
    <property type="evidence" value="ECO:0000318"/>
    <property type="project" value="GO_Central"/>
</dbReference>
<proteinExistence type="predicted"/>
<dbReference type="InParanoid" id="E9H1M3"/>
<name>E9H1M3_DAPPU</name>
<dbReference type="SMART" id="SM00494">
    <property type="entry name" value="ChtBD2"/>
    <property type="match status" value="2"/>
</dbReference>
<sequence>MAKEIVAPLLVLLFSFLCFGQCFERSPLKTLQDRADFVCPPGEEGFFFVEPCTQFYYYCTAAGGQYLIECPAGTVFDPFQPTGPSCVSPEDAVCEDPAATTTEPTDTTTTTTDSTTTASTTTTTTTELTTEITTEPPTSTTEPTTITTESTTKTSDEPTTTETTKTTVTVTPTPSISTTTRTPNTCGNSSTTNSFTCPDGGSGEYPYDDCSSLYWQCSNGMAYLTCCPANLVYNPALNVCDYYYNVDGCNPIKNDTGNQNQPENKNKMELRQRNLSPKRT</sequence>
<dbReference type="eggNOG" id="ENOG502SE4T">
    <property type="taxonomic scope" value="Eukaryota"/>
</dbReference>
<dbReference type="KEGG" id="dpx:DAPPUDRAFT_307288"/>
<dbReference type="AlphaFoldDB" id="E9H1M3"/>
<evidence type="ECO:0000256" key="1">
    <source>
        <dbReference type="ARBA" id="ARBA00022669"/>
    </source>
</evidence>
<protein>
    <recommendedName>
        <fullName evidence="8">Chitin-binding type-2 domain-containing protein</fullName>
    </recommendedName>
</protein>
<dbReference type="OMA" id="MAYLTCC"/>
<feature type="compositionally biased region" description="Low complexity" evidence="6">
    <location>
        <begin position="100"/>
        <end position="185"/>
    </location>
</feature>
<dbReference type="Proteomes" id="UP000000305">
    <property type="component" value="Unassembled WGS sequence"/>
</dbReference>
<organism evidence="9 10">
    <name type="scientific">Daphnia pulex</name>
    <name type="common">Water flea</name>
    <dbReference type="NCBI Taxonomy" id="6669"/>
    <lineage>
        <taxon>Eukaryota</taxon>
        <taxon>Metazoa</taxon>
        <taxon>Ecdysozoa</taxon>
        <taxon>Arthropoda</taxon>
        <taxon>Crustacea</taxon>
        <taxon>Branchiopoda</taxon>
        <taxon>Diplostraca</taxon>
        <taxon>Cladocera</taxon>
        <taxon>Anomopoda</taxon>
        <taxon>Daphniidae</taxon>
        <taxon>Daphnia</taxon>
    </lineage>
</organism>
<evidence type="ECO:0000256" key="2">
    <source>
        <dbReference type="ARBA" id="ARBA00022729"/>
    </source>
</evidence>
<keyword evidence="3" id="KW-0677">Repeat</keyword>
<feature type="domain" description="Chitin-binding type-2" evidence="8">
    <location>
        <begin position="194"/>
        <end position="251"/>
    </location>
</feature>
<gene>
    <name evidence="9" type="ORF">DAPPUDRAFT_307288</name>
</gene>
<evidence type="ECO:0000313" key="10">
    <source>
        <dbReference type="Proteomes" id="UP000000305"/>
    </source>
</evidence>
<keyword evidence="10" id="KW-1185">Reference proteome</keyword>
<evidence type="ECO:0000256" key="4">
    <source>
        <dbReference type="ARBA" id="ARBA00023157"/>
    </source>
</evidence>
<evidence type="ECO:0000256" key="3">
    <source>
        <dbReference type="ARBA" id="ARBA00022737"/>
    </source>
</evidence>
<dbReference type="SUPFAM" id="SSF57625">
    <property type="entry name" value="Invertebrate chitin-binding proteins"/>
    <property type="match status" value="2"/>
</dbReference>
<feature type="chain" id="PRO_5003237920" description="Chitin-binding type-2 domain-containing protein" evidence="7">
    <location>
        <begin position="21"/>
        <end position="280"/>
    </location>
</feature>
<keyword evidence="1" id="KW-0147">Chitin-binding</keyword>
<dbReference type="GO" id="GO:0030312">
    <property type="term" value="C:external encapsulating structure"/>
    <property type="evidence" value="ECO:0000318"/>
    <property type="project" value="GO_Central"/>
</dbReference>
<dbReference type="InterPro" id="IPR051940">
    <property type="entry name" value="Chitin_bind-dev_reg"/>
</dbReference>
<dbReference type="PROSITE" id="PS50940">
    <property type="entry name" value="CHIT_BIND_II"/>
    <property type="match status" value="2"/>
</dbReference>
<feature type="region of interest" description="Disordered" evidence="6">
    <location>
        <begin position="87"/>
        <end position="191"/>
    </location>
</feature>
<evidence type="ECO:0000313" key="9">
    <source>
        <dbReference type="EMBL" id="EFX74477.1"/>
    </source>
</evidence>
<dbReference type="OrthoDB" id="6020543at2759"/>
<dbReference type="InterPro" id="IPR036508">
    <property type="entry name" value="Chitin-bd_dom_sf"/>
</dbReference>
<keyword evidence="4" id="KW-1015">Disulfide bond</keyword>
<dbReference type="Gene3D" id="2.170.140.10">
    <property type="entry name" value="Chitin binding domain"/>
    <property type="match status" value="2"/>
</dbReference>
<dbReference type="EMBL" id="GL732583">
    <property type="protein sequence ID" value="EFX74477.1"/>
    <property type="molecule type" value="Genomic_DNA"/>
</dbReference>
<feature type="domain" description="Chitin-binding type-2" evidence="8">
    <location>
        <begin position="36"/>
        <end position="96"/>
    </location>
</feature>
<dbReference type="GO" id="GO:0005576">
    <property type="term" value="C:extracellular region"/>
    <property type="evidence" value="ECO:0007669"/>
    <property type="project" value="InterPro"/>
</dbReference>
<evidence type="ECO:0000259" key="8">
    <source>
        <dbReference type="PROSITE" id="PS50940"/>
    </source>
</evidence>